<dbReference type="AlphaFoldDB" id="A0A9W8ZCR2"/>
<dbReference type="InterPro" id="IPR010730">
    <property type="entry name" value="HET"/>
</dbReference>
<evidence type="ECO:0000313" key="2">
    <source>
        <dbReference type="EMBL" id="KAJ4403450.1"/>
    </source>
</evidence>
<dbReference type="OrthoDB" id="3477286at2759"/>
<gene>
    <name evidence="2" type="ORF">N0V91_006502</name>
</gene>
<dbReference type="Pfam" id="PF26639">
    <property type="entry name" value="Het-6_barrel"/>
    <property type="match status" value="1"/>
</dbReference>
<feature type="domain" description="Heterokaryon incompatibility" evidence="1">
    <location>
        <begin position="71"/>
        <end position="247"/>
    </location>
</feature>
<comment type="caution">
    <text evidence="2">The sequence shown here is derived from an EMBL/GenBank/DDBJ whole genome shotgun (WGS) entry which is preliminary data.</text>
</comment>
<accession>A0A9W8ZCR2</accession>
<dbReference type="InterPro" id="IPR052895">
    <property type="entry name" value="HetReg/Transcr_Mod"/>
</dbReference>
<evidence type="ECO:0000313" key="3">
    <source>
        <dbReference type="Proteomes" id="UP001140510"/>
    </source>
</evidence>
<dbReference type="PANTHER" id="PTHR24148:SF73">
    <property type="entry name" value="HET DOMAIN PROTEIN (AFU_ORTHOLOGUE AFUA_8G01020)"/>
    <property type="match status" value="1"/>
</dbReference>
<dbReference type="Proteomes" id="UP001140510">
    <property type="component" value="Unassembled WGS sequence"/>
</dbReference>
<dbReference type="PANTHER" id="PTHR24148">
    <property type="entry name" value="ANKYRIN REPEAT DOMAIN-CONTAINING PROTEIN 39 HOMOLOG-RELATED"/>
    <property type="match status" value="1"/>
</dbReference>
<reference evidence="2" key="1">
    <citation type="submission" date="2022-10" db="EMBL/GenBank/DDBJ databases">
        <title>Tapping the CABI collections for fungal endophytes: first genome assemblies for Collariella, Neodidymelliopsis, Ascochyta clinopodiicola, Didymella pomorum, Didymosphaeria variabile, Neocosmospora piperis and Neocucurbitaria cava.</title>
        <authorList>
            <person name="Hill R."/>
        </authorList>
    </citation>
    <scope>NUCLEOTIDE SEQUENCE</scope>
    <source>
        <strain evidence="2">IMI 355091</strain>
    </source>
</reference>
<evidence type="ECO:0000259" key="1">
    <source>
        <dbReference type="Pfam" id="PF06985"/>
    </source>
</evidence>
<organism evidence="2 3">
    <name type="scientific">Didymella pomorum</name>
    <dbReference type="NCBI Taxonomy" id="749634"/>
    <lineage>
        <taxon>Eukaryota</taxon>
        <taxon>Fungi</taxon>
        <taxon>Dikarya</taxon>
        <taxon>Ascomycota</taxon>
        <taxon>Pezizomycotina</taxon>
        <taxon>Dothideomycetes</taxon>
        <taxon>Pleosporomycetidae</taxon>
        <taxon>Pleosporales</taxon>
        <taxon>Pleosporineae</taxon>
        <taxon>Didymellaceae</taxon>
        <taxon>Didymella</taxon>
    </lineage>
</organism>
<dbReference type="EMBL" id="JAPEVA010000051">
    <property type="protein sequence ID" value="KAJ4403450.1"/>
    <property type="molecule type" value="Genomic_DNA"/>
</dbReference>
<sequence length="563" mass="64287">MSVPLESNATPAPSYDNFYSPENVSFYESKPYVPLNRHRQEVRQIRLLPGKRDDPVVCELLPPEPLETARYLAISYCAGDPNVTKRVTVNGLDFNAFANLEAALRKCRQDIDDYDEKRPPAPLWADQICIDQSNPLERAHQVAFMRNIYERAGRVKVWLGDEGRGGAGLGWLHGQYGNILDFLEPLNLDPKNQDDEETLGAIDYTCEVIGKALAEDYIHDPDLVEAWMGLRDLMYSPWWGRCWVTQELIVSRTAVIMCGDEIMLWDQFRIAYGVVRAFVRAAWIHALARSRNDPNVERETKHLKSLIYNWQTHIDFMIDQHTEWRKESEIPMKELLQHARRAHSSDPRDRIYAFAGLAASDYGIIPNYEASNSVIDAHCHVMKQIVLRDGELEMLSLAQNHIELPPDLPSWTPFWGLEADRLSFATELAPYHNASGGLRAPILSTIHLGRQESPVPTESVDDVETERRKARAELADRHRQEVSTSEDRCFFLSPREFIGVANGMPLHTDLLVVLLGGKVPFILRNVGEQYTLVGEAYVHGFMDERAIDMWHQGELEIQSFDII</sequence>
<dbReference type="Pfam" id="PF06985">
    <property type="entry name" value="HET"/>
    <property type="match status" value="1"/>
</dbReference>
<keyword evidence="3" id="KW-1185">Reference proteome</keyword>
<proteinExistence type="predicted"/>
<protein>
    <recommendedName>
        <fullName evidence="1">Heterokaryon incompatibility domain-containing protein</fullName>
    </recommendedName>
</protein>
<name>A0A9W8ZCR2_9PLEO</name>